<evidence type="ECO:0000256" key="2">
    <source>
        <dbReference type="ARBA" id="ARBA00022741"/>
    </source>
</evidence>
<proteinExistence type="inferred from homology"/>
<sequence>MTTSQGEGPAIGIDLGTTYSCMAVWRDDRVEVIANEQGNRLTSSCVAFTDGRSLVAKAAVNQAASNPANTIFETMIIVGTSLASSDGNGSGSSQPCLVDIRSDNRALRRLRTACERAKRLLSYTVQTTIEIDSLHGGVDFSTTISRALFEKLNRNYFSECIEALKKCLRGAKMDKSSIHDVVLVGGSTHIPKVQDLLKEFFDGKALCRKVNPEEAVAYGAAIQASILNGDTGDGMMQDALLLEVTPLSLGVETIGGVMTVVIPRNTTIPAKKTKDFTTVDDNQLNVLGKVYEGESPITKDNNLLGEFVLAGIERAPKGVPRIDVTFDIDANGIMEVSAEDRKTRKKNRITINYNMGRLSTEEIERMVQEAKRLRATAELPRQTASPQRGSKVNLRAERTNDPAQKVPPGSWQAKVVRLRLVRSTGWQERPVGRGPLPQRGNTTPKSKRQLIGRGTAMRVPRDGDADGLTGGRPRGEGRAGALRSYG</sequence>
<dbReference type="InterPro" id="IPR018181">
    <property type="entry name" value="Heat_shock_70_CS"/>
</dbReference>
<dbReference type="Gene3D" id="3.30.420.40">
    <property type="match status" value="3"/>
</dbReference>
<keyword evidence="6" id="KW-1185">Reference proteome</keyword>
<dbReference type="EMBL" id="BQKI01000015">
    <property type="protein sequence ID" value="GJN08276.1"/>
    <property type="molecule type" value="Genomic_DNA"/>
</dbReference>
<dbReference type="Pfam" id="PF00012">
    <property type="entry name" value="HSP70"/>
    <property type="match status" value="2"/>
</dbReference>
<reference evidence="5" key="2">
    <citation type="submission" date="2021-12" db="EMBL/GenBank/DDBJ databases">
        <title>Resequencing data analysis of finger millet.</title>
        <authorList>
            <person name="Hatakeyama M."/>
            <person name="Aluri S."/>
            <person name="Balachadran M.T."/>
            <person name="Sivarajan S.R."/>
            <person name="Poveda L."/>
            <person name="Shimizu-Inatsugi R."/>
            <person name="Schlapbach R."/>
            <person name="Sreeman S.M."/>
            <person name="Shimizu K.K."/>
        </authorList>
    </citation>
    <scope>NUCLEOTIDE SEQUENCE</scope>
</reference>
<dbReference type="PROSITE" id="PS01036">
    <property type="entry name" value="HSP70_3"/>
    <property type="match status" value="1"/>
</dbReference>
<feature type="region of interest" description="Disordered" evidence="4">
    <location>
        <begin position="426"/>
        <end position="486"/>
    </location>
</feature>
<feature type="region of interest" description="Disordered" evidence="4">
    <location>
        <begin position="376"/>
        <end position="410"/>
    </location>
</feature>
<dbReference type="FunFam" id="2.60.34.10:FF:000012">
    <property type="entry name" value="Heat shock 70 kDa protein"/>
    <property type="match status" value="1"/>
</dbReference>
<name>A0AAV5DDF4_ELECO</name>
<evidence type="ECO:0008006" key="7">
    <source>
        <dbReference type="Google" id="ProtNLM"/>
    </source>
</evidence>
<dbReference type="InterPro" id="IPR013126">
    <property type="entry name" value="Hsp_70_fam"/>
</dbReference>
<dbReference type="SUPFAM" id="SSF100920">
    <property type="entry name" value="Heat shock protein 70kD (HSP70), peptide-binding domain"/>
    <property type="match status" value="1"/>
</dbReference>
<evidence type="ECO:0000313" key="5">
    <source>
        <dbReference type="EMBL" id="GJN08276.1"/>
    </source>
</evidence>
<dbReference type="Gene3D" id="3.90.640.10">
    <property type="entry name" value="Actin, Chain A, domain 4"/>
    <property type="match status" value="1"/>
</dbReference>
<evidence type="ECO:0000313" key="6">
    <source>
        <dbReference type="Proteomes" id="UP001054889"/>
    </source>
</evidence>
<reference evidence="5" key="1">
    <citation type="journal article" date="2018" name="DNA Res.">
        <title>Multiple hybrid de novo genome assembly of finger millet, an orphan allotetraploid crop.</title>
        <authorList>
            <person name="Hatakeyama M."/>
            <person name="Aluri S."/>
            <person name="Balachadran M.T."/>
            <person name="Sivarajan S.R."/>
            <person name="Patrignani A."/>
            <person name="Gruter S."/>
            <person name="Poveda L."/>
            <person name="Shimizu-Inatsugi R."/>
            <person name="Baeten J."/>
            <person name="Francoijs K.J."/>
            <person name="Nataraja K.N."/>
            <person name="Reddy Y.A.N."/>
            <person name="Phadnis S."/>
            <person name="Ravikumar R.L."/>
            <person name="Schlapbach R."/>
            <person name="Sreeman S.M."/>
            <person name="Shimizu K.K."/>
        </authorList>
    </citation>
    <scope>NUCLEOTIDE SEQUENCE</scope>
</reference>
<dbReference type="Proteomes" id="UP001054889">
    <property type="component" value="Unassembled WGS sequence"/>
</dbReference>
<dbReference type="PRINTS" id="PR00301">
    <property type="entry name" value="HEATSHOCK70"/>
</dbReference>
<keyword evidence="3" id="KW-0067">ATP-binding</keyword>
<organism evidence="5 6">
    <name type="scientific">Eleusine coracana subsp. coracana</name>
    <dbReference type="NCBI Taxonomy" id="191504"/>
    <lineage>
        <taxon>Eukaryota</taxon>
        <taxon>Viridiplantae</taxon>
        <taxon>Streptophyta</taxon>
        <taxon>Embryophyta</taxon>
        <taxon>Tracheophyta</taxon>
        <taxon>Spermatophyta</taxon>
        <taxon>Magnoliopsida</taxon>
        <taxon>Liliopsida</taxon>
        <taxon>Poales</taxon>
        <taxon>Poaceae</taxon>
        <taxon>PACMAD clade</taxon>
        <taxon>Chloridoideae</taxon>
        <taxon>Cynodonteae</taxon>
        <taxon>Eleusininae</taxon>
        <taxon>Eleusine</taxon>
    </lineage>
</organism>
<protein>
    <recommendedName>
        <fullName evidence="7">Heat shock protein 70</fullName>
    </recommendedName>
</protein>
<comment type="caution">
    <text evidence="5">The sequence shown here is derived from an EMBL/GenBank/DDBJ whole genome shotgun (WGS) entry which is preliminary data.</text>
</comment>
<dbReference type="PANTHER" id="PTHR19375">
    <property type="entry name" value="HEAT SHOCK PROTEIN 70KDA"/>
    <property type="match status" value="1"/>
</dbReference>
<dbReference type="Gene3D" id="2.60.34.10">
    <property type="entry name" value="Substrate Binding Domain Of DNAk, Chain A, domain 1"/>
    <property type="match status" value="1"/>
</dbReference>
<dbReference type="AlphaFoldDB" id="A0AAV5DDF4"/>
<gene>
    <name evidence="5" type="primary">ga26182</name>
    <name evidence="5" type="ORF">PR202_ga26182</name>
</gene>
<evidence type="ECO:0000256" key="4">
    <source>
        <dbReference type="SAM" id="MobiDB-lite"/>
    </source>
</evidence>
<dbReference type="InterPro" id="IPR029047">
    <property type="entry name" value="HSP70_peptide-bd_sf"/>
</dbReference>
<keyword evidence="2" id="KW-0547">Nucleotide-binding</keyword>
<dbReference type="FunFam" id="3.30.420.40:FF:000028">
    <property type="entry name" value="heat shock 70 kDa protein-like"/>
    <property type="match status" value="1"/>
</dbReference>
<dbReference type="GO" id="GO:0005524">
    <property type="term" value="F:ATP binding"/>
    <property type="evidence" value="ECO:0007669"/>
    <property type="project" value="UniProtKB-KW"/>
</dbReference>
<dbReference type="FunFam" id="3.90.640.10:FF:000010">
    <property type="entry name" value="heat shock 70 kDa protein 14"/>
    <property type="match status" value="1"/>
</dbReference>
<dbReference type="GO" id="GO:0140662">
    <property type="term" value="F:ATP-dependent protein folding chaperone"/>
    <property type="evidence" value="ECO:0007669"/>
    <property type="project" value="InterPro"/>
</dbReference>
<dbReference type="PROSITE" id="PS00297">
    <property type="entry name" value="HSP70_1"/>
    <property type="match status" value="1"/>
</dbReference>
<accession>A0AAV5DDF4</accession>
<evidence type="ECO:0000256" key="3">
    <source>
        <dbReference type="ARBA" id="ARBA00022840"/>
    </source>
</evidence>
<dbReference type="InterPro" id="IPR043129">
    <property type="entry name" value="ATPase_NBD"/>
</dbReference>
<dbReference type="SUPFAM" id="SSF53067">
    <property type="entry name" value="Actin-like ATPase domain"/>
    <property type="match status" value="2"/>
</dbReference>
<comment type="similarity">
    <text evidence="1">Belongs to the heat shock protein 70 family.</text>
</comment>
<evidence type="ECO:0000256" key="1">
    <source>
        <dbReference type="ARBA" id="ARBA00007381"/>
    </source>
</evidence>